<evidence type="ECO:0000313" key="17">
    <source>
        <dbReference type="Proteomes" id="UP000590599"/>
    </source>
</evidence>
<dbReference type="GO" id="GO:0009279">
    <property type="term" value="C:cell outer membrane"/>
    <property type="evidence" value="ECO:0007669"/>
    <property type="project" value="UniProtKB-SubCell"/>
</dbReference>
<dbReference type="PANTHER" id="PTHR34501">
    <property type="entry name" value="PROTEIN YDDL-RELATED"/>
    <property type="match status" value="1"/>
</dbReference>
<reference evidence="16 17" key="1">
    <citation type="submission" date="2020-07" db="EMBL/GenBank/DDBJ databases">
        <title>Genus Haemophilus, Bergeys manual.</title>
        <authorList>
            <person name="Noerskov-Lauritsen N."/>
        </authorList>
    </citation>
    <scope>NUCLEOTIDE SEQUENCE [LARGE SCALE GENOMIC DNA]</scope>
    <source>
        <strain evidence="16 17">CCUG30047</strain>
    </source>
</reference>
<dbReference type="PANTHER" id="PTHR34501:SF2">
    <property type="entry name" value="OUTER MEMBRANE PORIN F-RELATED"/>
    <property type="match status" value="1"/>
</dbReference>
<evidence type="ECO:0000256" key="2">
    <source>
        <dbReference type="ARBA" id="ARBA00004571"/>
    </source>
</evidence>
<evidence type="ECO:0000313" key="16">
    <source>
        <dbReference type="EMBL" id="NYA26493.1"/>
    </source>
</evidence>
<evidence type="ECO:0000256" key="5">
    <source>
        <dbReference type="ARBA" id="ARBA00016184"/>
    </source>
</evidence>
<sequence length="371" mass="40165">MKKTLAALIIGAFAASAANAAVVYDNEGTKVEVGGSLRVVLEKANNGDNQHTHSNLRNAGSRLEVKVKHDLSSGYYALGRLQVRFDGKQSDKGTNEDGFGALGTKYAFVGLGHKERGDITFGRQTTIADSLSTANDYTYGIVEKKTYLPTEGDSVIRYSYKGIDNLEISANYLFANQRDDNEVKANSLQNGFQVGAVYENGIIAKFGYGRTNYALSDKSGKTSQQDGFLTSLGYDFGVAKAFIDAGYSKSKNITAIVASVTPPVQPHYALASGKSYFVSPGFIASISEASNVYGNYKYEAQKITLSNAVAKITDFGAKQRGFLLGVDYKLHKQVVTFVEGKYTETQAYVNGRKVGEKVKDKAIGVGMRVFF</sequence>
<dbReference type="GO" id="GO:0006811">
    <property type="term" value="P:monoatomic ion transport"/>
    <property type="evidence" value="ECO:0007669"/>
    <property type="project" value="UniProtKB-KW"/>
</dbReference>
<keyword evidence="7" id="KW-1134">Transmembrane beta strand</keyword>
<evidence type="ECO:0000256" key="7">
    <source>
        <dbReference type="ARBA" id="ARBA00022452"/>
    </source>
</evidence>
<dbReference type="Pfam" id="PF13609">
    <property type="entry name" value="Porin_4"/>
    <property type="match status" value="1"/>
</dbReference>
<gene>
    <name evidence="16" type="ORF">HZI69_01335</name>
</gene>
<keyword evidence="9 14" id="KW-0732">Signal</keyword>
<proteinExistence type="inferred from homology"/>
<comment type="subunit">
    <text evidence="4">Homotrimer.</text>
</comment>
<dbReference type="AlphaFoldDB" id="A0A852PVL7"/>
<dbReference type="InterPro" id="IPR033900">
    <property type="entry name" value="Gram_neg_porin_domain"/>
</dbReference>
<comment type="caution">
    <text evidence="16">The sequence shown here is derived from an EMBL/GenBank/DDBJ whole genome shotgun (WGS) entry which is preliminary data.</text>
</comment>
<evidence type="ECO:0000256" key="6">
    <source>
        <dbReference type="ARBA" id="ARBA00022448"/>
    </source>
</evidence>
<dbReference type="InterPro" id="IPR023614">
    <property type="entry name" value="Porin_dom_sf"/>
</dbReference>
<dbReference type="RefSeq" id="WP_179227060.1">
    <property type="nucleotide sequence ID" value="NZ_JACBKA010000002.1"/>
</dbReference>
<evidence type="ECO:0000259" key="15">
    <source>
        <dbReference type="Pfam" id="PF13609"/>
    </source>
</evidence>
<keyword evidence="6" id="KW-0813">Transport</keyword>
<keyword evidence="13" id="KW-0998">Cell outer membrane</keyword>
<dbReference type="EMBL" id="JACBKA010000002">
    <property type="protein sequence ID" value="NYA26493.1"/>
    <property type="molecule type" value="Genomic_DNA"/>
</dbReference>
<evidence type="ECO:0000256" key="14">
    <source>
        <dbReference type="SAM" id="SignalP"/>
    </source>
</evidence>
<comment type="subcellular location">
    <subcellularLocation>
        <location evidence="2">Cell outer membrane</location>
        <topology evidence="2">Multi-pass membrane protein</topology>
    </subcellularLocation>
</comment>
<dbReference type="InterPro" id="IPR050298">
    <property type="entry name" value="Gram-neg_bact_OMP"/>
</dbReference>
<keyword evidence="12" id="KW-0472">Membrane</keyword>
<feature type="signal peptide" evidence="14">
    <location>
        <begin position="1"/>
        <end position="20"/>
    </location>
</feature>
<protein>
    <recommendedName>
        <fullName evidence="5">Outer membrane protein P2</fullName>
    </recommendedName>
</protein>
<comment type="similarity">
    <text evidence="3">Belongs to the Gram-negative porin family.</text>
</comment>
<evidence type="ECO:0000256" key="9">
    <source>
        <dbReference type="ARBA" id="ARBA00022729"/>
    </source>
</evidence>
<dbReference type="Proteomes" id="UP000590599">
    <property type="component" value="Unassembled WGS sequence"/>
</dbReference>
<dbReference type="Gene3D" id="2.40.160.10">
    <property type="entry name" value="Porin"/>
    <property type="match status" value="1"/>
</dbReference>
<evidence type="ECO:0000256" key="13">
    <source>
        <dbReference type="ARBA" id="ARBA00023237"/>
    </source>
</evidence>
<evidence type="ECO:0000256" key="11">
    <source>
        <dbReference type="ARBA" id="ARBA00023114"/>
    </source>
</evidence>
<dbReference type="GO" id="GO:0015288">
    <property type="term" value="F:porin activity"/>
    <property type="evidence" value="ECO:0007669"/>
    <property type="project" value="UniProtKB-KW"/>
</dbReference>
<evidence type="ECO:0000256" key="3">
    <source>
        <dbReference type="ARBA" id="ARBA00007539"/>
    </source>
</evidence>
<keyword evidence="11" id="KW-0626">Porin</keyword>
<evidence type="ECO:0000256" key="10">
    <source>
        <dbReference type="ARBA" id="ARBA00023065"/>
    </source>
</evidence>
<feature type="chain" id="PRO_5032914176" description="Outer membrane protein P2" evidence="14">
    <location>
        <begin position="21"/>
        <end position="371"/>
    </location>
</feature>
<name>A0A852PVL7_HAEHA</name>
<keyword evidence="8" id="KW-0812">Transmembrane</keyword>
<accession>A0A852PVL7</accession>
<dbReference type="CDD" id="cd00342">
    <property type="entry name" value="gram_neg_porins"/>
    <property type="match status" value="1"/>
</dbReference>
<feature type="domain" description="Porin" evidence="15">
    <location>
        <begin position="6"/>
        <end position="346"/>
    </location>
</feature>
<organism evidence="16 17">
    <name type="scientific">Haemophilus haemolyticus</name>
    <dbReference type="NCBI Taxonomy" id="726"/>
    <lineage>
        <taxon>Bacteria</taxon>
        <taxon>Pseudomonadati</taxon>
        <taxon>Pseudomonadota</taxon>
        <taxon>Gammaproteobacteria</taxon>
        <taxon>Pasteurellales</taxon>
        <taxon>Pasteurellaceae</taxon>
        <taxon>Haemophilus</taxon>
    </lineage>
</organism>
<dbReference type="GO" id="GO:0046930">
    <property type="term" value="C:pore complex"/>
    <property type="evidence" value="ECO:0007669"/>
    <property type="project" value="UniProtKB-KW"/>
</dbReference>
<keyword evidence="10" id="KW-0406">Ion transport</keyword>
<evidence type="ECO:0000256" key="12">
    <source>
        <dbReference type="ARBA" id="ARBA00023136"/>
    </source>
</evidence>
<evidence type="ECO:0000256" key="1">
    <source>
        <dbReference type="ARBA" id="ARBA00003674"/>
    </source>
</evidence>
<evidence type="ECO:0000256" key="4">
    <source>
        <dbReference type="ARBA" id="ARBA00011233"/>
    </source>
</evidence>
<dbReference type="SUPFAM" id="SSF56935">
    <property type="entry name" value="Porins"/>
    <property type="match status" value="1"/>
</dbReference>
<evidence type="ECO:0000256" key="8">
    <source>
        <dbReference type="ARBA" id="ARBA00022692"/>
    </source>
</evidence>
<comment type="function">
    <text evidence="1">Forms pores that allow passive diffusion of small molecules across the outer membrane.</text>
</comment>